<proteinExistence type="predicted"/>
<evidence type="ECO:0000313" key="2">
    <source>
        <dbReference type="EMBL" id="JAD89157.1"/>
    </source>
</evidence>
<evidence type="ECO:0000256" key="1">
    <source>
        <dbReference type="SAM" id="MobiDB-lite"/>
    </source>
</evidence>
<dbReference type="EMBL" id="GBRH01208738">
    <property type="protein sequence ID" value="JAD89157.1"/>
    <property type="molecule type" value="Transcribed_RNA"/>
</dbReference>
<protein>
    <submittedName>
        <fullName evidence="2">Uncharacterized protein</fullName>
    </submittedName>
</protein>
<name>A0A0A9DZJ6_ARUDO</name>
<dbReference type="AlphaFoldDB" id="A0A0A9DZJ6"/>
<feature type="compositionally biased region" description="Polar residues" evidence="1">
    <location>
        <begin position="38"/>
        <end position="58"/>
    </location>
</feature>
<accession>A0A0A9DZJ6</accession>
<sequence length="67" mass="7638">MNFRKIARAIYKVVNSTVKQYKAQKIVTIEAIINSTHSSRTKTRQQLLVRSSPVQTLSHVPGTPYPR</sequence>
<feature type="region of interest" description="Disordered" evidence="1">
    <location>
        <begin position="38"/>
        <end position="67"/>
    </location>
</feature>
<organism evidence="2">
    <name type="scientific">Arundo donax</name>
    <name type="common">Giant reed</name>
    <name type="synonym">Donax arundinaceus</name>
    <dbReference type="NCBI Taxonomy" id="35708"/>
    <lineage>
        <taxon>Eukaryota</taxon>
        <taxon>Viridiplantae</taxon>
        <taxon>Streptophyta</taxon>
        <taxon>Embryophyta</taxon>
        <taxon>Tracheophyta</taxon>
        <taxon>Spermatophyta</taxon>
        <taxon>Magnoliopsida</taxon>
        <taxon>Liliopsida</taxon>
        <taxon>Poales</taxon>
        <taxon>Poaceae</taxon>
        <taxon>PACMAD clade</taxon>
        <taxon>Arundinoideae</taxon>
        <taxon>Arundineae</taxon>
        <taxon>Arundo</taxon>
    </lineage>
</organism>
<reference evidence="2" key="1">
    <citation type="submission" date="2014-09" db="EMBL/GenBank/DDBJ databases">
        <authorList>
            <person name="Magalhaes I.L.F."/>
            <person name="Oliveira U."/>
            <person name="Santos F.R."/>
            <person name="Vidigal T.H.D.A."/>
            <person name="Brescovit A.D."/>
            <person name="Santos A.J."/>
        </authorList>
    </citation>
    <scope>NUCLEOTIDE SEQUENCE</scope>
    <source>
        <tissue evidence="2">Shoot tissue taken approximately 20 cm above the soil surface</tissue>
    </source>
</reference>
<reference evidence="2" key="2">
    <citation type="journal article" date="2015" name="Data Brief">
        <title>Shoot transcriptome of the giant reed, Arundo donax.</title>
        <authorList>
            <person name="Barrero R.A."/>
            <person name="Guerrero F.D."/>
            <person name="Moolhuijzen P."/>
            <person name="Goolsby J.A."/>
            <person name="Tidwell J."/>
            <person name="Bellgard S.E."/>
            <person name="Bellgard M.I."/>
        </authorList>
    </citation>
    <scope>NUCLEOTIDE SEQUENCE</scope>
    <source>
        <tissue evidence="2">Shoot tissue taken approximately 20 cm above the soil surface</tissue>
    </source>
</reference>